<sequence length="140" mass="15436">MTSLLGADTLRIIRVLETEHHAMRNPHTSREQTLDRVHRLAAADMPALLAITADKIVAFGSVLRRAARADDPDTFWQARGPFREQMPYFRTFTTAAAPLLPLTMAAELTGLLTAADRACQTTDSLSRPGLSQIRAVPTLR</sequence>
<comment type="caution">
    <text evidence="1">The sequence shown here is derived from an EMBL/GenBank/DDBJ whole genome shotgun (WGS) entry which is preliminary data.</text>
</comment>
<organism evidence="1 2">
    <name type="scientific">Protofrankia coriariae</name>
    <dbReference type="NCBI Taxonomy" id="1562887"/>
    <lineage>
        <taxon>Bacteria</taxon>
        <taxon>Bacillati</taxon>
        <taxon>Actinomycetota</taxon>
        <taxon>Actinomycetes</taxon>
        <taxon>Frankiales</taxon>
        <taxon>Frankiaceae</taxon>
        <taxon>Protofrankia</taxon>
    </lineage>
</organism>
<protein>
    <recommendedName>
        <fullName evidence="3">FCD domain-containing protein</fullName>
    </recommendedName>
</protein>
<proteinExistence type="predicted"/>
<evidence type="ECO:0000313" key="1">
    <source>
        <dbReference type="EMBL" id="KLL11031.1"/>
    </source>
</evidence>
<gene>
    <name evidence="1" type="ORF">FrCorBMG51_14090</name>
</gene>
<evidence type="ECO:0000313" key="2">
    <source>
        <dbReference type="Proteomes" id="UP000035425"/>
    </source>
</evidence>
<dbReference type="RefSeq" id="WP_052914670.1">
    <property type="nucleotide sequence ID" value="NZ_JWIO01000021.1"/>
</dbReference>
<dbReference type="EMBL" id="JWIO01000021">
    <property type="protein sequence ID" value="KLL11031.1"/>
    <property type="molecule type" value="Genomic_DNA"/>
</dbReference>
<accession>A0ABR5F2T7</accession>
<dbReference type="Proteomes" id="UP000035425">
    <property type="component" value="Unassembled WGS sequence"/>
</dbReference>
<name>A0ABR5F2T7_9ACTN</name>
<evidence type="ECO:0008006" key="3">
    <source>
        <dbReference type="Google" id="ProtNLM"/>
    </source>
</evidence>
<reference evidence="1 2" key="1">
    <citation type="submission" date="2014-12" db="EMBL/GenBank/DDBJ databases">
        <title>Frankia sp. BMG5.1 draft genome.</title>
        <authorList>
            <person name="Gtari M."/>
            <person name="Ghodhbane-Gtari F."/>
            <person name="Nouioui I."/>
            <person name="Ktari A."/>
            <person name="Hezbri K."/>
            <person name="Mimouni W."/>
            <person name="Sbissi I."/>
            <person name="Ayari A."/>
            <person name="Yamanaka T."/>
            <person name="Normand P."/>
            <person name="Tisa L.S."/>
            <person name="Boudabous A."/>
        </authorList>
    </citation>
    <scope>NUCLEOTIDE SEQUENCE [LARGE SCALE GENOMIC DNA]</scope>
    <source>
        <strain evidence="1 2">BMG5.1</strain>
    </source>
</reference>
<keyword evidence="2" id="KW-1185">Reference proteome</keyword>